<name>A0A383DUQ6_9ZZZZ</name>
<gene>
    <name evidence="1" type="ORF">METZ01_LOCUS500819</name>
</gene>
<organism evidence="1">
    <name type="scientific">marine metagenome</name>
    <dbReference type="NCBI Taxonomy" id="408172"/>
    <lineage>
        <taxon>unclassified sequences</taxon>
        <taxon>metagenomes</taxon>
        <taxon>ecological metagenomes</taxon>
    </lineage>
</organism>
<proteinExistence type="predicted"/>
<accession>A0A383DUQ6</accession>
<sequence>MGMVKVKKEKNKIKLVNNGGSLSETDLQLIAGTELVEAMMRNRVVVVTNNNDVAWNDLMTDIKGLYHIRPLDKSKQIYQLWFELKDDIDQFNKNLYVSKLSNTAHEPT</sequence>
<protein>
    <submittedName>
        <fullName evidence="1">Uncharacterized protein</fullName>
    </submittedName>
</protein>
<dbReference type="AlphaFoldDB" id="A0A383DUQ6"/>
<evidence type="ECO:0000313" key="1">
    <source>
        <dbReference type="EMBL" id="SVE47965.1"/>
    </source>
</evidence>
<dbReference type="EMBL" id="UINC01220172">
    <property type="protein sequence ID" value="SVE47965.1"/>
    <property type="molecule type" value="Genomic_DNA"/>
</dbReference>
<reference evidence="1" key="1">
    <citation type="submission" date="2018-05" db="EMBL/GenBank/DDBJ databases">
        <authorList>
            <person name="Lanie J.A."/>
            <person name="Ng W.-L."/>
            <person name="Kazmierczak K.M."/>
            <person name="Andrzejewski T.M."/>
            <person name="Davidsen T.M."/>
            <person name="Wayne K.J."/>
            <person name="Tettelin H."/>
            <person name="Glass J.I."/>
            <person name="Rusch D."/>
            <person name="Podicherti R."/>
            <person name="Tsui H.-C.T."/>
            <person name="Winkler M.E."/>
        </authorList>
    </citation>
    <scope>NUCLEOTIDE SEQUENCE</scope>
</reference>